<accession>A0A3M4YIQ1</accession>
<proteinExistence type="predicted"/>
<dbReference type="AlphaFoldDB" id="A0A3M4YIQ1"/>
<evidence type="ECO:0000313" key="2">
    <source>
        <dbReference type="Proteomes" id="UP000268004"/>
    </source>
</evidence>
<comment type="caution">
    <text evidence="1">The sequence shown here is derived from an EMBL/GenBank/DDBJ whole genome shotgun (WGS) entry which is preliminary data.</text>
</comment>
<reference evidence="1 2" key="1">
    <citation type="submission" date="2018-08" db="EMBL/GenBank/DDBJ databases">
        <title>Recombination of ecologically and evolutionarily significant loci maintains genetic cohesion in the Pseudomonas syringae species complex.</title>
        <authorList>
            <person name="Dillon M."/>
            <person name="Thakur S."/>
            <person name="Almeida R.N.D."/>
            <person name="Weir B.S."/>
            <person name="Guttman D.S."/>
        </authorList>
    </citation>
    <scope>NUCLEOTIDE SEQUENCE [LARGE SCALE GENOMIC DNA]</scope>
    <source>
        <strain evidence="1 2">ICMP 4996</strain>
    </source>
</reference>
<evidence type="ECO:0000313" key="1">
    <source>
        <dbReference type="EMBL" id="RMR88096.1"/>
    </source>
</evidence>
<name>A0A3M4YIQ1_9PSED</name>
<gene>
    <name evidence="1" type="ORF">ALP78_00533</name>
</gene>
<dbReference type="EMBL" id="RBSD01000082">
    <property type="protein sequence ID" value="RMR88096.1"/>
    <property type="molecule type" value="Genomic_DNA"/>
</dbReference>
<organism evidence="1 2">
    <name type="scientific">Pseudomonas coronafaciens pv. striafaciens</name>
    <dbReference type="NCBI Taxonomy" id="235276"/>
    <lineage>
        <taxon>Bacteria</taxon>
        <taxon>Pseudomonadati</taxon>
        <taxon>Pseudomonadota</taxon>
        <taxon>Gammaproteobacteria</taxon>
        <taxon>Pseudomonadales</taxon>
        <taxon>Pseudomonadaceae</taxon>
        <taxon>Pseudomonas</taxon>
        <taxon>Pseudomonas coronafaciens</taxon>
    </lineage>
</organism>
<sequence>MSLHVNALQMNALRELQDTAPELASSIALAFDASAVENPHMARLIIENTCSRILDRQPGSHEAMIRHLETFVELNCLSPEQVSEFTTRLRELA</sequence>
<dbReference type="RefSeq" id="WP_017279222.1">
    <property type="nucleotide sequence ID" value="NZ_RBSD01000082.1"/>
</dbReference>
<dbReference type="Proteomes" id="UP000268004">
    <property type="component" value="Unassembled WGS sequence"/>
</dbReference>
<protein>
    <submittedName>
        <fullName evidence="1">Uncharacterized protein</fullName>
    </submittedName>
</protein>